<sequence length="222" mass="25258">MQNPRTVSDTKRAFYAAHTRPIHSIYRRFIEELLVEIHLLRVNVDFRYSPLFALGVVTAFDQFMEGYQPEGDRANIFHALCGAEEMNPQQLKEDAASWQQYQGRPLSQILDELNSNQPSAPLNSLNHEGKYSRLHAVGLYAFLQELAGDLTTNLNETLDQLAPVIKLPIEKVKRDLELYRSNLDKINQARSLMKELVEQERKRRAQEASPPPAVDASSDAPA</sequence>
<accession>A0A3B7MDM7</accession>
<dbReference type="PANTHER" id="PTHR34793:SF1">
    <property type="entry name" value="PROTEIN THYLAKOID FORMATION 1, CHLOROPLASTIC"/>
    <property type="match status" value="1"/>
</dbReference>
<organism evidence="4 5">
    <name type="scientific">Thermosynechococcus sichuanensis E542</name>
    <dbReference type="NCBI Taxonomy" id="2016101"/>
    <lineage>
        <taxon>Bacteria</taxon>
        <taxon>Bacillati</taxon>
        <taxon>Cyanobacteriota</taxon>
        <taxon>Cyanophyceae</taxon>
        <taxon>Acaryochloridales</taxon>
        <taxon>Thermosynechococcaceae</taxon>
        <taxon>Thermosynechococcus</taxon>
        <taxon>Thermosynechococcus sichuanensis</taxon>
    </lineage>
</organism>
<dbReference type="GO" id="GO:0030096">
    <property type="term" value="C:plasma membrane-derived thylakoid photosystem II"/>
    <property type="evidence" value="ECO:0007669"/>
    <property type="project" value="TreeGrafter"/>
</dbReference>
<dbReference type="PANTHER" id="PTHR34793">
    <property type="entry name" value="PROTEIN THYLAKOID FORMATION 1, CHLOROPLASTIC"/>
    <property type="match status" value="1"/>
</dbReference>
<protein>
    <recommendedName>
        <fullName evidence="2">Protein Thf1</fullName>
    </recommendedName>
</protein>
<dbReference type="InterPro" id="IPR017499">
    <property type="entry name" value="Thf1"/>
</dbReference>
<comment type="function">
    <text evidence="2">May be involved in photosynthetic membrane biogenesis.</text>
</comment>
<dbReference type="KEGG" id="tsq:D3A95_02320"/>
<dbReference type="EMBL" id="CP032152">
    <property type="protein sequence ID" value="AXY67404.1"/>
    <property type="molecule type" value="Genomic_DNA"/>
</dbReference>
<evidence type="ECO:0000256" key="2">
    <source>
        <dbReference type="HAMAP-Rule" id="MF_01843"/>
    </source>
</evidence>
<dbReference type="HAMAP" id="MF_01843">
    <property type="entry name" value="Thf1"/>
    <property type="match status" value="1"/>
</dbReference>
<keyword evidence="5" id="KW-1185">Reference proteome</keyword>
<keyword evidence="1 2" id="KW-0175">Coiled coil</keyword>
<feature type="region of interest" description="Disordered" evidence="3">
    <location>
        <begin position="197"/>
        <end position="222"/>
    </location>
</feature>
<dbReference type="Proteomes" id="UP000261812">
    <property type="component" value="Chromosome"/>
</dbReference>
<evidence type="ECO:0000256" key="3">
    <source>
        <dbReference type="SAM" id="MobiDB-lite"/>
    </source>
</evidence>
<evidence type="ECO:0000256" key="1">
    <source>
        <dbReference type="ARBA" id="ARBA00023054"/>
    </source>
</evidence>
<dbReference type="RefSeq" id="WP_181496019.1">
    <property type="nucleotide sequence ID" value="NZ_CP032152.1"/>
</dbReference>
<dbReference type="NCBIfam" id="TIGR03060">
    <property type="entry name" value="PS_II_psb29"/>
    <property type="match status" value="1"/>
</dbReference>
<evidence type="ECO:0000313" key="5">
    <source>
        <dbReference type="Proteomes" id="UP000261812"/>
    </source>
</evidence>
<gene>
    <name evidence="2" type="primary">thf1</name>
    <name evidence="4" type="ORF">D3A95_02320</name>
</gene>
<dbReference type="Pfam" id="PF11264">
    <property type="entry name" value="ThylakoidFormat"/>
    <property type="match status" value="1"/>
</dbReference>
<comment type="similarity">
    <text evidence="2">Belongs to the THF1 family.</text>
</comment>
<name>A0A3B7MDM7_9CYAN</name>
<proteinExistence type="inferred from homology"/>
<dbReference type="AlphaFoldDB" id="A0A3B7MDM7"/>
<evidence type="ECO:0000313" key="4">
    <source>
        <dbReference type="EMBL" id="AXY67404.1"/>
    </source>
</evidence>
<dbReference type="GO" id="GO:0010207">
    <property type="term" value="P:photosystem II assembly"/>
    <property type="evidence" value="ECO:0007669"/>
    <property type="project" value="InterPro"/>
</dbReference>
<reference evidence="5" key="1">
    <citation type="submission" date="2018-09" db="EMBL/GenBank/DDBJ databases">
        <title>Complete genome sequence of thermophilic cyanobacteria strain Thermosynechococcus elongatus PKUAC-SCTE542.</title>
        <authorList>
            <person name="Liang Y."/>
            <person name="Tang J."/>
            <person name="Daroch M."/>
        </authorList>
    </citation>
    <scope>NUCLEOTIDE SEQUENCE [LARGE SCALE GENOMIC DNA]</scope>
    <source>
        <strain evidence="5">E542</strain>
    </source>
</reference>